<name>A0ACB8VUL7_9TELE</name>
<gene>
    <name evidence="1" type="ORF">L3Q82_015025</name>
</gene>
<proteinExistence type="predicted"/>
<accession>A0ACB8VUL7</accession>
<dbReference type="Proteomes" id="UP000831701">
    <property type="component" value="Chromosome 18"/>
</dbReference>
<evidence type="ECO:0000313" key="1">
    <source>
        <dbReference type="EMBL" id="KAI3358612.1"/>
    </source>
</evidence>
<keyword evidence="2" id="KW-1185">Reference proteome</keyword>
<comment type="caution">
    <text evidence="1">The sequence shown here is derived from an EMBL/GenBank/DDBJ whole genome shotgun (WGS) entry which is preliminary data.</text>
</comment>
<sequence>MLSARSFGSNAMPNWTAATTTAAAAFLRGLSSAYSSSSSWSSVFWASKMPRIDVDLKLDFKDVLFRPKRSSLKSRSEVDLQRTFTFRNSKQTYTGIPIIAANMDTTGTFEMAQVLSKHTLFTAIHKHYSVEDWKNFAANHPECLEHVAASSGSGNADLEKLCAILEAIPALKYICLDVANGYSEYFVEFVKTVRGKFPKHTIMAGNVVTGEMVEELILSGADIIKVGIGPGSVCTTRIKTGVGYPQLSAVIECADSAHGLKGHIISDGGCSCPGDVAKAFGENPTHYICPFHVWMSHTFWGFVCVTVLYSFPKPNRRLSSANCSTGAGADFVMMGGMLAGHDQCSGEVIEKNGKKYKLFYGMSSDTAMKKYVGGVAEYRASEGRTVEVPYRGDVENTIRDVLGGLRSTCTYVGAAKLKELSRRTTFIRVTQQSSQLFT</sequence>
<reference evidence="1" key="1">
    <citation type="submission" date="2022-04" db="EMBL/GenBank/DDBJ databases">
        <title>Jade perch genome.</title>
        <authorList>
            <person name="Chao B."/>
        </authorList>
    </citation>
    <scope>NUCLEOTIDE SEQUENCE</scope>
    <source>
        <strain evidence="1">CB-2022</strain>
    </source>
</reference>
<organism evidence="1 2">
    <name type="scientific">Scortum barcoo</name>
    <name type="common">barcoo grunter</name>
    <dbReference type="NCBI Taxonomy" id="214431"/>
    <lineage>
        <taxon>Eukaryota</taxon>
        <taxon>Metazoa</taxon>
        <taxon>Chordata</taxon>
        <taxon>Craniata</taxon>
        <taxon>Vertebrata</taxon>
        <taxon>Euteleostomi</taxon>
        <taxon>Actinopterygii</taxon>
        <taxon>Neopterygii</taxon>
        <taxon>Teleostei</taxon>
        <taxon>Neoteleostei</taxon>
        <taxon>Acanthomorphata</taxon>
        <taxon>Eupercaria</taxon>
        <taxon>Centrarchiformes</taxon>
        <taxon>Terapontoidei</taxon>
        <taxon>Terapontidae</taxon>
        <taxon>Scortum</taxon>
    </lineage>
</organism>
<dbReference type="EMBL" id="CM041548">
    <property type="protein sequence ID" value="KAI3358612.1"/>
    <property type="molecule type" value="Genomic_DNA"/>
</dbReference>
<protein>
    <submittedName>
        <fullName evidence="1">Uncharacterized protein</fullName>
    </submittedName>
</protein>
<evidence type="ECO:0000313" key="2">
    <source>
        <dbReference type="Proteomes" id="UP000831701"/>
    </source>
</evidence>